<organism evidence="2 3">
    <name type="scientific">Iphiclides podalirius</name>
    <name type="common">scarce swallowtail</name>
    <dbReference type="NCBI Taxonomy" id="110791"/>
    <lineage>
        <taxon>Eukaryota</taxon>
        <taxon>Metazoa</taxon>
        <taxon>Ecdysozoa</taxon>
        <taxon>Arthropoda</taxon>
        <taxon>Hexapoda</taxon>
        <taxon>Insecta</taxon>
        <taxon>Pterygota</taxon>
        <taxon>Neoptera</taxon>
        <taxon>Endopterygota</taxon>
        <taxon>Lepidoptera</taxon>
        <taxon>Glossata</taxon>
        <taxon>Ditrysia</taxon>
        <taxon>Papilionoidea</taxon>
        <taxon>Papilionidae</taxon>
        <taxon>Papilioninae</taxon>
        <taxon>Iphiclides</taxon>
    </lineage>
</organism>
<reference evidence="2" key="1">
    <citation type="submission" date="2022-03" db="EMBL/GenBank/DDBJ databases">
        <authorList>
            <person name="Martin H S."/>
        </authorList>
    </citation>
    <scope>NUCLEOTIDE SEQUENCE</scope>
</reference>
<dbReference type="Proteomes" id="UP000837857">
    <property type="component" value="Chromosome 14"/>
</dbReference>
<feature type="non-terminal residue" evidence="2">
    <location>
        <position position="134"/>
    </location>
</feature>
<evidence type="ECO:0000256" key="1">
    <source>
        <dbReference type="SAM" id="Phobius"/>
    </source>
</evidence>
<sequence>MVQGAIREVRRISRKPGPFFGVANFCYDRCDVGVSRTRDTFPFSVAPPQGVSGRGVPWSCRRRSAWQGVAGRAPGGSRDGERIAAVRPGPQLSLLYNIFLWELSLLVINAVVQISVTWLRGNSSEGGPRANHRN</sequence>
<gene>
    <name evidence="2" type="ORF">IPOD504_LOCUS3874</name>
</gene>
<keyword evidence="1" id="KW-0812">Transmembrane</keyword>
<feature type="transmembrane region" description="Helical" evidence="1">
    <location>
        <begin position="98"/>
        <end position="119"/>
    </location>
</feature>
<evidence type="ECO:0000313" key="3">
    <source>
        <dbReference type="Proteomes" id="UP000837857"/>
    </source>
</evidence>
<protein>
    <submittedName>
        <fullName evidence="2">Uncharacterized protein</fullName>
    </submittedName>
</protein>
<dbReference type="EMBL" id="OW152826">
    <property type="protein sequence ID" value="CAH2042506.1"/>
    <property type="molecule type" value="Genomic_DNA"/>
</dbReference>
<proteinExistence type="predicted"/>
<keyword evidence="3" id="KW-1185">Reference proteome</keyword>
<accession>A0ABN8HZ17</accession>
<evidence type="ECO:0000313" key="2">
    <source>
        <dbReference type="EMBL" id="CAH2042506.1"/>
    </source>
</evidence>
<name>A0ABN8HZ17_9NEOP</name>
<keyword evidence="1" id="KW-1133">Transmembrane helix</keyword>
<keyword evidence="1" id="KW-0472">Membrane</keyword>